<gene>
    <name evidence="6" type="ORF">GGR95_002665</name>
</gene>
<evidence type="ECO:0000256" key="2">
    <source>
        <dbReference type="ARBA" id="ARBA00022679"/>
    </source>
</evidence>
<evidence type="ECO:0000313" key="7">
    <source>
        <dbReference type="Proteomes" id="UP000530268"/>
    </source>
</evidence>
<dbReference type="SUPFAM" id="SSF69593">
    <property type="entry name" value="Glycerol-3-phosphate (1)-acyltransferase"/>
    <property type="match status" value="1"/>
</dbReference>
<name>A0A7W6H0W6_9RHOB</name>
<dbReference type="AlphaFoldDB" id="A0A7W6H0W6"/>
<keyword evidence="2 6" id="KW-0808">Transferase</keyword>
<comment type="pathway">
    <text evidence="1">Lipid metabolism.</text>
</comment>
<dbReference type="GO" id="GO:0003841">
    <property type="term" value="F:1-acylglycerol-3-phosphate O-acyltransferase activity"/>
    <property type="evidence" value="ECO:0007669"/>
    <property type="project" value="UniProtKB-EC"/>
</dbReference>
<proteinExistence type="predicted"/>
<evidence type="ECO:0000256" key="4">
    <source>
        <dbReference type="SAM" id="Phobius"/>
    </source>
</evidence>
<keyword evidence="4" id="KW-0812">Transmembrane</keyword>
<dbReference type="PANTHER" id="PTHR10434">
    <property type="entry name" value="1-ACYL-SN-GLYCEROL-3-PHOSPHATE ACYLTRANSFERASE"/>
    <property type="match status" value="1"/>
</dbReference>
<dbReference type="PANTHER" id="PTHR10434:SF40">
    <property type="entry name" value="1-ACYL-SN-GLYCEROL-3-PHOSPHATE ACYLTRANSFERASE"/>
    <property type="match status" value="1"/>
</dbReference>
<comment type="caution">
    <text evidence="6">The sequence shown here is derived from an EMBL/GenBank/DDBJ whole genome shotgun (WGS) entry which is preliminary data.</text>
</comment>
<sequence>MNILQWVRSVLFSAQATVMMPIIGLAYAPWAMFSKRGAYAACHAYAGWVIWTAGWMVNMRCEVRGTPPTGEALVASKHQSFLDILMIYHALPHAKFIMKNQLRWAPVLGQYARRMEMVFVDRGKRGAAITKMTQEVNAGLRTPGQIVIYPQGTRSAPGTKMPYKVGTAVLYEQLSQPCVPVATNAGVFWPRRGLYRRPGVVVVEFLDPIEPGEDRAAFLATLEERIESASERLLQETGVAHLYE</sequence>
<protein>
    <submittedName>
        <fullName evidence="6">1-acyl-sn-glycerol-3-phosphate acyltransferase</fullName>
        <ecNumber evidence="6">2.3.1.51</ecNumber>
    </submittedName>
</protein>
<dbReference type="EC" id="2.3.1.51" evidence="6"/>
<feature type="transmembrane region" description="Helical" evidence="4">
    <location>
        <begin position="6"/>
        <end position="30"/>
    </location>
</feature>
<evidence type="ECO:0000313" key="6">
    <source>
        <dbReference type="EMBL" id="MBB3995015.1"/>
    </source>
</evidence>
<accession>A0A7W6H0W6</accession>
<organism evidence="6 7">
    <name type="scientific">Sulfitobacter undariae</name>
    <dbReference type="NCBI Taxonomy" id="1563671"/>
    <lineage>
        <taxon>Bacteria</taxon>
        <taxon>Pseudomonadati</taxon>
        <taxon>Pseudomonadota</taxon>
        <taxon>Alphaproteobacteria</taxon>
        <taxon>Rhodobacterales</taxon>
        <taxon>Roseobacteraceae</taxon>
        <taxon>Sulfitobacter</taxon>
    </lineage>
</organism>
<evidence type="ECO:0000256" key="1">
    <source>
        <dbReference type="ARBA" id="ARBA00005189"/>
    </source>
</evidence>
<dbReference type="GO" id="GO:0006654">
    <property type="term" value="P:phosphatidic acid biosynthetic process"/>
    <property type="evidence" value="ECO:0007669"/>
    <property type="project" value="TreeGrafter"/>
</dbReference>
<feature type="domain" description="Phospholipid/glycerol acyltransferase" evidence="5">
    <location>
        <begin position="72"/>
        <end position="186"/>
    </location>
</feature>
<dbReference type="SMART" id="SM00563">
    <property type="entry name" value="PlsC"/>
    <property type="match status" value="1"/>
</dbReference>
<dbReference type="Proteomes" id="UP000530268">
    <property type="component" value="Unassembled WGS sequence"/>
</dbReference>
<dbReference type="CDD" id="cd07989">
    <property type="entry name" value="LPLAT_AGPAT-like"/>
    <property type="match status" value="1"/>
</dbReference>
<keyword evidence="4" id="KW-0472">Membrane</keyword>
<dbReference type="RefSeq" id="WP_184566560.1">
    <property type="nucleotide sequence ID" value="NZ_JACIEI010000010.1"/>
</dbReference>
<evidence type="ECO:0000259" key="5">
    <source>
        <dbReference type="SMART" id="SM00563"/>
    </source>
</evidence>
<evidence type="ECO:0000256" key="3">
    <source>
        <dbReference type="ARBA" id="ARBA00023315"/>
    </source>
</evidence>
<dbReference type="Pfam" id="PF01553">
    <property type="entry name" value="Acyltransferase"/>
    <property type="match status" value="1"/>
</dbReference>
<keyword evidence="7" id="KW-1185">Reference proteome</keyword>
<keyword evidence="3 6" id="KW-0012">Acyltransferase</keyword>
<dbReference type="InterPro" id="IPR002123">
    <property type="entry name" value="Plipid/glycerol_acylTrfase"/>
</dbReference>
<reference evidence="6 7" key="1">
    <citation type="submission" date="2020-08" db="EMBL/GenBank/DDBJ databases">
        <title>Genomic Encyclopedia of Type Strains, Phase IV (KMG-IV): sequencing the most valuable type-strain genomes for metagenomic binning, comparative biology and taxonomic classification.</title>
        <authorList>
            <person name="Goeker M."/>
        </authorList>
    </citation>
    <scope>NUCLEOTIDE SEQUENCE [LARGE SCALE GENOMIC DNA]</scope>
    <source>
        <strain evidence="6 7">DSM 102234</strain>
    </source>
</reference>
<keyword evidence="4" id="KW-1133">Transmembrane helix</keyword>
<dbReference type="EMBL" id="JACIEI010000010">
    <property type="protein sequence ID" value="MBB3995015.1"/>
    <property type="molecule type" value="Genomic_DNA"/>
</dbReference>